<feature type="compositionally biased region" description="Basic and acidic residues" evidence="1">
    <location>
        <begin position="9"/>
        <end position="20"/>
    </location>
</feature>
<dbReference type="AlphaFoldDB" id="A0A6J4LRJ7"/>
<accession>A0A6J4LRJ7</accession>
<organism evidence="2">
    <name type="scientific">uncultured Gemmatimonadota bacterium</name>
    <dbReference type="NCBI Taxonomy" id="203437"/>
    <lineage>
        <taxon>Bacteria</taxon>
        <taxon>Pseudomonadati</taxon>
        <taxon>Gemmatimonadota</taxon>
        <taxon>environmental samples</taxon>
    </lineage>
</organism>
<proteinExistence type="predicted"/>
<evidence type="ECO:0000313" key="2">
    <source>
        <dbReference type="EMBL" id="CAA9338955.1"/>
    </source>
</evidence>
<feature type="region of interest" description="Disordered" evidence="1">
    <location>
        <begin position="1"/>
        <end position="20"/>
    </location>
</feature>
<name>A0A6J4LRJ7_9BACT</name>
<protein>
    <submittedName>
        <fullName evidence="2">Uncharacterized protein</fullName>
    </submittedName>
</protein>
<gene>
    <name evidence="2" type="ORF">AVDCRST_MAG89-2529</name>
</gene>
<dbReference type="EMBL" id="CADCTV010000527">
    <property type="protein sequence ID" value="CAA9338955.1"/>
    <property type="molecule type" value="Genomic_DNA"/>
</dbReference>
<evidence type="ECO:0000256" key="1">
    <source>
        <dbReference type="SAM" id="MobiDB-lite"/>
    </source>
</evidence>
<reference evidence="2" key="1">
    <citation type="submission" date="2020-02" db="EMBL/GenBank/DDBJ databases">
        <authorList>
            <person name="Meier V. D."/>
        </authorList>
    </citation>
    <scope>NUCLEOTIDE SEQUENCE</scope>
    <source>
        <strain evidence="2">AVDCRST_MAG89</strain>
    </source>
</reference>
<feature type="non-terminal residue" evidence="2">
    <location>
        <position position="20"/>
    </location>
</feature>
<sequence length="20" mass="2539">MARRPNYGFEKRQKEMLKQQ</sequence>